<accession>A0A388JS48</accession>
<dbReference type="EMBL" id="BFEA01000012">
    <property type="protein sequence ID" value="GBG60600.1"/>
    <property type="molecule type" value="Genomic_DNA"/>
</dbReference>
<sequence length="744" mass="80390">MPTKKTHQFSNSVWEKPDVMHILFKGEDPQLLTHPVYEGAVAEDDTAALRRKQKVTPTDVVENPFKSLNFADIGNLSQGGTVYKDCESNPNQLCSQLLFFCGVVDAVLFLGKLHAQVVWNLLHSGRRVLAVEGNSTQLEYTMQFVAHEVQSGAYECDFNHVTSNKWLEVSSAFYSLPSSPSLKQCHACWELSAITPTARVVKRKSHGKDDEGDGHGGGQHGSGGGSEQRSAKRRSPEHEGGGEGKKGSGEKKKPHSGEKKRHHSGDGQRSNVDGDEDGATLAVTRSTSMETGNDFRPGWIPWPGEQDFVISSASATHIIALVVGTVVATDGTCPAQVQTQIVDCLGSFRTTETTSLSGTKCLVGSETTTYLGSNCDNQEPFSVPPHQEVRINPNMDANTVRTAHRSTKLEWTGRVSEHPAGEIRIHPNQEHVTTTTTDRCKDAEMLCVEVPKELQEDRSCFEVGVQDNAMESLEGQLAPTSILESRTLGEECPVTVCASLAVSAVKADTSVPLDSVGTRMNPNLGDVSMSIDDGALETVVIRMHPKQTDDGLELHGVKGCGHVTTFDKANGYSPLHSAGARIDPKPSDDPLYSGLHDVAIGENILKKASDAVKDGLLYLSEDDKDTAHEDNKFEGEEVLLDIDGTLSPTQYDTGKKSQHVNVVDLDSLSPEKSGIKLSVAGIEDLHHREEVMPSPIIDTNISNLSRFPGGLEHVVAASTRRRSPIVLGLPSVDSGDVEAKPGKH</sequence>
<dbReference type="AlphaFoldDB" id="A0A388JS48"/>
<gene>
    <name evidence="2" type="ORF">CBR_g8621</name>
</gene>
<protein>
    <submittedName>
        <fullName evidence="2">Uncharacterized protein</fullName>
    </submittedName>
</protein>
<evidence type="ECO:0000313" key="2">
    <source>
        <dbReference type="EMBL" id="GBG60600.1"/>
    </source>
</evidence>
<feature type="compositionally biased region" description="Gly residues" evidence="1">
    <location>
        <begin position="215"/>
        <end position="226"/>
    </location>
</feature>
<organism evidence="2 3">
    <name type="scientific">Chara braunii</name>
    <name type="common">Braun's stonewort</name>
    <dbReference type="NCBI Taxonomy" id="69332"/>
    <lineage>
        <taxon>Eukaryota</taxon>
        <taxon>Viridiplantae</taxon>
        <taxon>Streptophyta</taxon>
        <taxon>Charophyceae</taxon>
        <taxon>Charales</taxon>
        <taxon>Characeae</taxon>
        <taxon>Chara</taxon>
    </lineage>
</organism>
<proteinExistence type="predicted"/>
<comment type="caution">
    <text evidence="2">The sequence shown here is derived from an EMBL/GenBank/DDBJ whole genome shotgun (WGS) entry which is preliminary data.</text>
</comment>
<evidence type="ECO:0000256" key="1">
    <source>
        <dbReference type="SAM" id="MobiDB-lite"/>
    </source>
</evidence>
<evidence type="ECO:0000313" key="3">
    <source>
        <dbReference type="Proteomes" id="UP000265515"/>
    </source>
</evidence>
<dbReference type="Gramene" id="GBG60600">
    <property type="protein sequence ID" value="GBG60600"/>
    <property type="gene ID" value="CBR_g8621"/>
</dbReference>
<reference evidence="2 3" key="1">
    <citation type="journal article" date="2018" name="Cell">
        <title>The Chara Genome: Secondary Complexity and Implications for Plant Terrestrialization.</title>
        <authorList>
            <person name="Nishiyama T."/>
            <person name="Sakayama H."/>
            <person name="Vries J.D."/>
            <person name="Buschmann H."/>
            <person name="Saint-Marcoux D."/>
            <person name="Ullrich K.K."/>
            <person name="Haas F.B."/>
            <person name="Vanderstraeten L."/>
            <person name="Becker D."/>
            <person name="Lang D."/>
            <person name="Vosolsobe S."/>
            <person name="Rombauts S."/>
            <person name="Wilhelmsson P.K.I."/>
            <person name="Janitza P."/>
            <person name="Kern R."/>
            <person name="Heyl A."/>
            <person name="Rumpler F."/>
            <person name="Villalobos L.I.A.C."/>
            <person name="Clay J.M."/>
            <person name="Skokan R."/>
            <person name="Toyoda A."/>
            <person name="Suzuki Y."/>
            <person name="Kagoshima H."/>
            <person name="Schijlen E."/>
            <person name="Tajeshwar N."/>
            <person name="Catarino B."/>
            <person name="Hetherington A.J."/>
            <person name="Saltykova A."/>
            <person name="Bonnot C."/>
            <person name="Breuninger H."/>
            <person name="Symeonidi A."/>
            <person name="Radhakrishnan G.V."/>
            <person name="Van Nieuwerburgh F."/>
            <person name="Deforce D."/>
            <person name="Chang C."/>
            <person name="Karol K.G."/>
            <person name="Hedrich R."/>
            <person name="Ulvskov P."/>
            <person name="Glockner G."/>
            <person name="Delwiche C.F."/>
            <person name="Petrasek J."/>
            <person name="Van de Peer Y."/>
            <person name="Friml J."/>
            <person name="Beilby M."/>
            <person name="Dolan L."/>
            <person name="Kohara Y."/>
            <person name="Sugano S."/>
            <person name="Fujiyama A."/>
            <person name="Delaux P.-M."/>
            <person name="Quint M."/>
            <person name="TheiBen G."/>
            <person name="Hagemann M."/>
            <person name="Harholt J."/>
            <person name="Dunand C."/>
            <person name="Zachgo S."/>
            <person name="Langdale J."/>
            <person name="Maumus F."/>
            <person name="Straeten D.V.D."/>
            <person name="Gould S.B."/>
            <person name="Rensing S.A."/>
        </authorList>
    </citation>
    <scope>NUCLEOTIDE SEQUENCE [LARGE SCALE GENOMIC DNA]</scope>
    <source>
        <strain evidence="2 3">S276</strain>
    </source>
</reference>
<dbReference type="Proteomes" id="UP000265515">
    <property type="component" value="Unassembled WGS sequence"/>
</dbReference>
<name>A0A388JS48_CHABU</name>
<keyword evidence="3" id="KW-1185">Reference proteome</keyword>
<feature type="region of interest" description="Disordered" evidence="1">
    <location>
        <begin position="199"/>
        <end position="278"/>
    </location>
</feature>
<feature type="compositionally biased region" description="Basic and acidic residues" evidence="1">
    <location>
        <begin position="234"/>
        <end position="257"/>
    </location>
</feature>